<proteinExistence type="predicted"/>
<dbReference type="PANTHER" id="PTHR43158:SF5">
    <property type="entry name" value="ABC TRANSPORTER, ATP-BINDING PROTEIN"/>
    <property type="match status" value="1"/>
</dbReference>
<dbReference type="Gene3D" id="3.40.50.300">
    <property type="entry name" value="P-loop containing nucleotide triphosphate hydrolases"/>
    <property type="match status" value="1"/>
</dbReference>
<name>A0ABS2TIE9_9ACTO</name>
<dbReference type="EMBL" id="JAFFJS010000007">
    <property type="protein sequence ID" value="MBM9434133.1"/>
    <property type="molecule type" value="Genomic_DNA"/>
</dbReference>
<dbReference type="InterPro" id="IPR003439">
    <property type="entry name" value="ABC_transporter-like_ATP-bd"/>
</dbReference>
<gene>
    <name evidence="4" type="ORF">JVW63_10555</name>
</gene>
<dbReference type="PROSITE" id="PS50893">
    <property type="entry name" value="ABC_TRANSPORTER_2"/>
    <property type="match status" value="1"/>
</dbReference>
<keyword evidence="1" id="KW-0547">Nucleotide-binding</keyword>
<protein>
    <submittedName>
        <fullName evidence="4">ATP-binding cassette domain-containing protein</fullName>
    </submittedName>
</protein>
<dbReference type="SUPFAM" id="SSF52540">
    <property type="entry name" value="P-loop containing nucleoside triphosphate hydrolases"/>
    <property type="match status" value="1"/>
</dbReference>
<evidence type="ECO:0000256" key="2">
    <source>
        <dbReference type="ARBA" id="ARBA00022840"/>
    </source>
</evidence>
<comment type="caution">
    <text evidence="4">The sequence shown here is derived from an EMBL/GenBank/DDBJ whole genome shotgun (WGS) entry which is preliminary data.</text>
</comment>
<feature type="domain" description="ABC transporter" evidence="3">
    <location>
        <begin position="5"/>
        <end position="229"/>
    </location>
</feature>
<evidence type="ECO:0000256" key="1">
    <source>
        <dbReference type="ARBA" id="ARBA00022741"/>
    </source>
</evidence>
<evidence type="ECO:0000313" key="5">
    <source>
        <dbReference type="Proteomes" id="UP000705983"/>
    </source>
</evidence>
<dbReference type="InterPro" id="IPR027417">
    <property type="entry name" value="P-loop_NTPase"/>
</dbReference>
<sequence length="242" mass="26304">MTYSVTFTNASYSYGKKPAVRDVTATIAPGTITGLLGRNGSGKSTLAMMMCGHLKARGTVLVDGDSPWENPTIMPNAALVSDATSIFLDSKLARTHELWRALRPHWSEDLYRELMDQWGLRERDTYSSLSRGQQSAFTAALGLASRSPLTIFDEVHLGMDVVVRHEFYDTMLAEFVNHPRTIVLSSHLVGEIENLVSDVLILDRGTVAAAGAADDVRAAHGTDGTHASLTDVLISLTGRTKK</sequence>
<evidence type="ECO:0000313" key="4">
    <source>
        <dbReference type="EMBL" id="MBM9434133.1"/>
    </source>
</evidence>
<dbReference type="SMART" id="SM00382">
    <property type="entry name" value="AAA"/>
    <property type="match status" value="1"/>
</dbReference>
<dbReference type="RefSeq" id="WP_187997144.1">
    <property type="nucleotide sequence ID" value="NZ_JACEXG010000007.1"/>
</dbReference>
<dbReference type="PANTHER" id="PTHR43158">
    <property type="entry name" value="SKFA PEPTIDE EXPORT ATP-BINDING PROTEIN SKFE"/>
    <property type="match status" value="1"/>
</dbReference>
<keyword evidence="2 4" id="KW-0067">ATP-binding</keyword>
<dbReference type="Proteomes" id="UP000705983">
    <property type="component" value="Unassembled WGS sequence"/>
</dbReference>
<keyword evidence="5" id="KW-1185">Reference proteome</keyword>
<evidence type="ECO:0000259" key="3">
    <source>
        <dbReference type="PROSITE" id="PS50893"/>
    </source>
</evidence>
<dbReference type="GO" id="GO:0005524">
    <property type="term" value="F:ATP binding"/>
    <property type="evidence" value="ECO:0007669"/>
    <property type="project" value="UniProtKB-KW"/>
</dbReference>
<dbReference type="InterPro" id="IPR003593">
    <property type="entry name" value="AAA+_ATPase"/>
</dbReference>
<organism evidence="4 5">
    <name type="scientific">Flaviflexus equikiangi</name>
    <dbReference type="NCBI Taxonomy" id="2758573"/>
    <lineage>
        <taxon>Bacteria</taxon>
        <taxon>Bacillati</taxon>
        <taxon>Actinomycetota</taxon>
        <taxon>Actinomycetes</taxon>
        <taxon>Actinomycetales</taxon>
        <taxon>Actinomycetaceae</taxon>
        <taxon>Flaviflexus</taxon>
    </lineage>
</organism>
<dbReference type="Pfam" id="PF00005">
    <property type="entry name" value="ABC_tran"/>
    <property type="match status" value="1"/>
</dbReference>
<accession>A0ABS2TIE9</accession>
<reference evidence="5" key="1">
    <citation type="submission" date="2021-02" db="EMBL/GenBank/DDBJ databases">
        <title>Leucobacter sp. CX169.</title>
        <authorList>
            <person name="Cheng Y."/>
        </authorList>
    </citation>
    <scope>NUCLEOTIDE SEQUENCE [LARGE SCALE GENOMIC DNA]</scope>
    <source>
        <strain evidence="5">JY899</strain>
    </source>
</reference>